<feature type="transmembrane region" description="Helical" evidence="1">
    <location>
        <begin position="247"/>
        <end position="269"/>
    </location>
</feature>
<dbReference type="SUPFAM" id="SSF158560">
    <property type="entry name" value="BH3980-like"/>
    <property type="match status" value="1"/>
</dbReference>
<accession>A0A1E8GM82</accession>
<gene>
    <name evidence="2" type="ORF">BG261_06950</name>
</gene>
<evidence type="ECO:0000256" key="1">
    <source>
        <dbReference type="SAM" id="Phobius"/>
    </source>
</evidence>
<protein>
    <recommendedName>
        <fullName evidence="4">DUF1129 domain-containing protein</fullName>
    </recommendedName>
</protein>
<dbReference type="Proteomes" id="UP000178622">
    <property type="component" value="Unassembled WGS sequence"/>
</dbReference>
<keyword evidence="1" id="KW-0472">Membrane</keyword>
<dbReference type="RefSeq" id="WP_070793020.1">
    <property type="nucleotide sequence ID" value="NZ_MKIR01000024.1"/>
</dbReference>
<keyword evidence="3" id="KW-1185">Reference proteome</keyword>
<dbReference type="SUPFAM" id="SSF103473">
    <property type="entry name" value="MFS general substrate transporter"/>
    <property type="match status" value="1"/>
</dbReference>
<sequence length="281" mass="31719">MERKYVDKVIAENADLQKKLNKDNSKYYDKLLLYVRLTSLTKNEEKIEEILLGILQDILEAQNDGIDAEAFFGKNPKEIADEILENVPNAGLAWLKFWVFAFGVYVFVGLFMSLVSVDGKIDLGNIIISGVASILLIYVGFYVFGKSVYYYKSKFADIIVWLIATLIFTSFILLTAFIKTPFVVSTGGMLGIVLIIIMYGMSIYFYIKASNKEVWKPFVPMITGVAILGVAMRLPIFSNFFNTKTGIVTVGVVVGILWVVQIILNLLFVKKEEKMINNKLH</sequence>
<dbReference type="AlphaFoldDB" id="A0A1E8GM82"/>
<dbReference type="Gene3D" id="1.10.1900.10">
    <property type="entry name" value="c-terminal domain of poly(a) binding protein"/>
    <property type="match status" value="1"/>
</dbReference>
<proteinExistence type="predicted"/>
<evidence type="ECO:0000313" key="2">
    <source>
        <dbReference type="EMBL" id="OFI48628.1"/>
    </source>
</evidence>
<dbReference type="STRING" id="1859473.BG261_06950"/>
<feature type="transmembrane region" description="Helical" evidence="1">
    <location>
        <begin position="156"/>
        <end position="178"/>
    </location>
</feature>
<comment type="caution">
    <text evidence="2">The sequence shown here is derived from an EMBL/GenBank/DDBJ whole genome shotgun (WGS) entry which is preliminary data.</text>
</comment>
<feature type="transmembrane region" description="Helical" evidence="1">
    <location>
        <begin position="123"/>
        <end position="144"/>
    </location>
</feature>
<reference evidence="3" key="1">
    <citation type="submission" date="2016-09" db="EMBL/GenBank/DDBJ databases">
        <title>Draft genome sequence of a novel species of the family Streptococcaceae isolated from flowers.</title>
        <authorList>
            <person name="Chuah L.-O."/>
            <person name="Yap K.-P."/>
            <person name="Thong K.L."/>
            <person name="Liong M.T."/>
            <person name="Ahmad R."/>
            <person name="Rusul G."/>
        </authorList>
    </citation>
    <scope>NUCLEOTIDE SEQUENCE [LARGE SCALE GENOMIC DNA]</scope>
    <source>
        <strain evidence="3">DF1</strain>
    </source>
</reference>
<keyword evidence="1" id="KW-0812">Transmembrane</keyword>
<feature type="transmembrane region" description="Helical" evidence="1">
    <location>
        <begin position="97"/>
        <end position="117"/>
    </location>
</feature>
<dbReference type="EMBL" id="MKIR01000024">
    <property type="protein sequence ID" value="OFI48628.1"/>
    <property type="molecule type" value="Genomic_DNA"/>
</dbReference>
<keyword evidence="1" id="KW-1133">Transmembrane helix</keyword>
<evidence type="ECO:0000313" key="3">
    <source>
        <dbReference type="Proteomes" id="UP000178622"/>
    </source>
</evidence>
<feature type="transmembrane region" description="Helical" evidence="1">
    <location>
        <begin position="218"/>
        <end position="241"/>
    </location>
</feature>
<name>A0A1E8GM82_9LACT</name>
<feature type="transmembrane region" description="Helical" evidence="1">
    <location>
        <begin position="184"/>
        <end position="206"/>
    </location>
</feature>
<dbReference type="OrthoDB" id="1655249at2"/>
<organism evidence="2 3">
    <name type="scientific">Floricoccus tropicus</name>
    <dbReference type="NCBI Taxonomy" id="1859473"/>
    <lineage>
        <taxon>Bacteria</taxon>
        <taxon>Bacillati</taxon>
        <taxon>Bacillota</taxon>
        <taxon>Bacilli</taxon>
        <taxon>Lactobacillales</taxon>
        <taxon>Streptococcaceae</taxon>
        <taxon>Floricoccus</taxon>
    </lineage>
</organism>
<evidence type="ECO:0008006" key="4">
    <source>
        <dbReference type="Google" id="ProtNLM"/>
    </source>
</evidence>
<dbReference type="InterPro" id="IPR036259">
    <property type="entry name" value="MFS_trans_sf"/>
</dbReference>